<feature type="region of interest" description="Disordered" evidence="10">
    <location>
        <begin position="157"/>
        <end position="187"/>
    </location>
</feature>
<dbReference type="InterPro" id="IPR006070">
    <property type="entry name" value="Sua5-like_dom"/>
</dbReference>
<keyword evidence="5 9" id="KW-0548">Nucleotidyltransferase</keyword>
<keyword evidence="7 9" id="KW-0067">ATP-binding</keyword>
<dbReference type="RefSeq" id="WP_376864976.1">
    <property type="nucleotide sequence ID" value="NZ_JBHRYB010000003.1"/>
</dbReference>
<evidence type="ECO:0000259" key="11">
    <source>
        <dbReference type="PROSITE" id="PS51163"/>
    </source>
</evidence>
<dbReference type="InterPro" id="IPR017945">
    <property type="entry name" value="DHBP_synth_RibB-like_a/b_dom"/>
</dbReference>
<dbReference type="HAMAP" id="MF_01852">
    <property type="entry name" value="TsaC"/>
    <property type="match status" value="1"/>
</dbReference>
<evidence type="ECO:0000313" key="12">
    <source>
        <dbReference type="EMBL" id="MFC3679320.1"/>
    </source>
</evidence>
<evidence type="ECO:0000313" key="13">
    <source>
        <dbReference type="Proteomes" id="UP001595722"/>
    </source>
</evidence>
<dbReference type="PANTHER" id="PTHR17490">
    <property type="entry name" value="SUA5"/>
    <property type="match status" value="1"/>
</dbReference>
<organism evidence="12 13">
    <name type="scientific">Bacterioplanoides pacificum</name>
    <dbReference type="NCBI Taxonomy" id="1171596"/>
    <lineage>
        <taxon>Bacteria</taxon>
        <taxon>Pseudomonadati</taxon>
        <taxon>Pseudomonadota</taxon>
        <taxon>Gammaproteobacteria</taxon>
        <taxon>Oceanospirillales</taxon>
        <taxon>Oceanospirillaceae</taxon>
        <taxon>Bacterioplanoides</taxon>
    </lineage>
</organism>
<evidence type="ECO:0000256" key="7">
    <source>
        <dbReference type="ARBA" id="ARBA00022840"/>
    </source>
</evidence>
<reference evidence="13" key="1">
    <citation type="journal article" date="2019" name="Int. J. Syst. Evol. Microbiol.">
        <title>The Global Catalogue of Microorganisms (GCM) 10K type strain sequencing project: providing services to taxonomists for standard genome sequencing and annotation.</title>
        <authorList>
            <consortium name="The Broad Institute Genomics Platform"/>
            <consortium name="The Broad Institute Genome Sequencing Center for Infectious Disease"/>
            <person name="Wu L."/>
            <person name="Ma J."/>
        </authorList>
    </citation>
    <scope>NUCLEOTIDE SEQUENCE [LARGE SCALE GENOMIC DNA]</scope>
    <source>
        <strain evidence="13">KCTC 42424</strain>
    </source>
</reference>
<dbReference type="PROSITE" id="PS51163">
    <property type="entry name" value="YRDC"/>
    <property type="match status" value="1"/>
</dbReference>
<evidence type="ECO:0000256" key="4">
    <source>
        <dbReference type="ARBA" id="ARBA00022694"/>
    </source>
</evidence>
<evidence type="ECO:0000256" key="6">
    <source>
        <dbReference type="ARBA" id="ARBA00022741"/>
    </source>
</evidence>
<dbReference type="Gene3D" id="3.90.870.10">
    <property type="entry name" value="DHBP synthase"/>
    <property type="match status" value="1"/>
</dbReference>
<dbReference type="SUPFAM" id="SSF55821">
    <property type="entry name" value="YrdC/RibB"/>
    <property type="match status" value="1"/>
</dbReference>
<comment type="similarity">
    <text evidence="9">Belongs to the SUA5 family. TsaC subfamily.</text>
</comment>
<keyword evidence="3 9" id="KW-0808">Transferase</keyword>
<evidence type="ECO:0000256" key="2">
    <source>
        <dbReference type="ARBA" id="ARBA00022490"/>
    </source>
</evidence>
<evidence type="ECO:0000256" key="1">
    <source>
        <dbReference type="ARBA" id="ARBA00004496"/>
    </source>
</evidence>
<sequence length="187" mass="20659">MNTWHLQQARRCVEQGGVIAYPTEAVWGLGCDPTNEDAIQRILAIKQRPWQKGMLVVAASLDQLDDYLLPLSAEDFRQLDATWPGPVTWVLPCEQHVPPLLRGEHQTLAVRISAHPLVKALCEVAGPLVSTSANPAGHEPARSLVQLRQYFSPASGHSHSPDFILPGQLGDQKQPSEIRTLDGQRLR</sequence>
<evidence type="ECO:0000256" key="8">
    <source>
        <dbReference type="ARBA" id="ARBA00048366"/>
    </source>
</evidence>
<proteinExistence type="inferred from homology"/>
<comment type="caution">
    <text evidence="12">The sequence shown here is derived from an EMBL/GenBank/DDBJ whole genome shotgun (WGS) entry which is preliminary data.</text>
</comment>
<dbReference type="EMBL" id="JBHRYB010000003">
    <property type="protein sequence ID" value="MFC3679320.1"/>
    <property type="molecule type" value="Genomic_DNA"/>
</dbReference>
<comment type="subcellular location">
    <subcellularLocation>
        <location evidence="1 9">Cytoplasm</location>
    </subcellularLocation>
</comment>
<feature type="compositionally biased region" description="Basic and acidic residues" evidence="10">
    <location>
        <begin position="174"/>
        <end position="187"/>
    </location>
</feature>
<accession>A0ABV7VP44</accession>
<protein>
    <recommendedName>
        <fullName evidence="9">Threonylcarbamoyl-AMP synthase</fullName>
        <shortName evidence="9">TC-AMP synthase</shortName>
        <ecNumber evidence="9">2.7.7.87</ecNumber>
    </recommendedName>
    <alternativeName>
        <fullName evidence="9">L-threonylcarbamoyladenylate synthase</fullName>
    </alternativeName>
    <alternativeName>
        <fullName evidence="9">t(6)A37 threonylcarbamoyladenosine biosynthesis protein TsaC</fullName>
    </alternativeName>
    <alternativeName>
        <fullName evidence="9">tRNA threonylcarbamoyladenosine biosynthesis protein TsaC</fullName>
    </alternativeName>
</protein>
<comment type="function">
    <text evidence="9">Required for the formation of a threonylcarbamoyl group on adenosine at position 37 (t(6)A37) in tRNAs that read codons beginning with adenine. Catalyzes the conversion of L-threonine, HCO(3)(-)/CO(2) and ATP to give threonylcarbamoyl-AMP (TC-AMP) as the acyladenylate intermediate, with the release of diphosphate.</text>
</comment>
<evidence type="ECO:0000256" key="10">
    <source>
        <dbReference type="SAM" id="MobiDB-lite"/>
    </source>
</evidence>
<keyword evidence="6 9" id="KW-0547">Nucleotide-binding</keyword>
<feature type="domain" description="YrdC-like" evidence="11">
    <location>
        <begin position="3"/>
        <end position="187"/>
    </location>
</feature>
<dbReference type="Pfam" id="PF01300">
    <property type="entry name" value="Sua5_yciO_yrdC"/>
    <property type="match status" value="1"/>
</dbReference>
<dbReference type="EC" id="2.7.7.87" evidence="9"/>
<keyword evidence="2 9" id="KW-0963">Cytoplasm</keyword>
<keyword evidence="4 9" id="KW-0819">tRNA processing</keyword>
<dbReference type="InterPro" id="IPR023535">
    <property type="entry name" value="TC-AMP_synthase"/>
</dbReference>
<evidence type="ECO:0000256" key="5">
    <source>
        <dbReference type="ARBA" id="ARBA00022695"/>
    </source>
</evidence>
<name>A0ABV7VP44_9GAMM</name>
<comment type="catalytic activity">
    <reaction evidence="8 9">
        <text>L-threonine + hydrogencarbonate + ATP = L-threonylcarbamoyladenylate + diphosphate + H2O</text>
        <dbReference type="Rhea" id="RHEA:36407"/>
        <dbReference type="ChEBI" id="CHEBI:15377"/>
        <dbReference type="ChEBI" id="CHEBI:17544"/>
        <dbReference type="ChEBI" id="CHEBI:30616"/>
        <dbReference type="ChEBI" id="CHEBI:33019"/>
        <dbReference type="ChEBI" id="CHEBI:57926"/>
        <dbReference type="ChEBI" id="CHEBI:73682"/>
        <dbReference type="EC" id="2.7.7.87"/>
    </reaction>
</comment>
<evidence type="ECO:0000256" key="9">
    <source>
        <dbReference type="HAMAP-Rule" id="MF_01852"/>
    </source>
</evidence>
<dbReference type="PANTHER" id="PTHR17490:SF18">
    <property type="entry name" value="THREONYLCARBAMOYL-AMP SYNTHASE"/>
    <property type="match status" value="1"/>
</dbReference>
<evidence type="ECO:0000256" key="3">
    <source>
        <dbReference type="ARBA" id="ARBA00022679"/>
    </source>
</evidence>
<keyword evidence="13" id="KW-1185">Reference proteome</keyword>
<gene>
    <name evidence="9" type="primary">tsaC</name>
    <name evidence="12" type="ORF">ACFOMG_04240</name>
</gene>
<dbReference type="Proteomes" id="UP001595722">
    <property type="component" value="Unassembled WGS sequence"/>
</dbReference>
<dbReference type="InterPro" id="IPR050156">
    <property type="entry name" value="TC-AMP_synthase_SUA5"/>
</dbReference>
<dbReference type="GO" id="GO:0061710">
    <property type="term" value="F:L-threonylcarbamoyladenylate synthase"/>
    <property type="evidence" value="ECO:0007669"/>
    <property type="project" value="UniProtKB-EC"/>
</dbReference>